<dbReference type="PANTHER" id="PTHR21180">
    <property type="entry name" value="ENDONUCLEASE/EXONUCLEASE/PHOSPHATASE FAMILY DOMAIN-CONTAINING PROTEIN 1"/>
    <property type="match status" value="1"/>
</dbReference>
<dbReference type="RefSeq" id="WP_321553200.1">
    <property type="nucleotide sequence ID" value="NZ_JAXIVU010000005.1"/>
</dbReference>
<evidence type="ECO:0000256" key="1">
    <source>
        <dbReference type="SAM" id="SignalP"/>
    </source>
</evidence>
<accession>A0ABU5GQ39</accession>
<dbReference type="InterPro" id="IPR010994">
    <property type="entry name" value="RuvA_2-like"/>
</dbReference>
<organism evidence="2 3">
    <name type="scientific">Denitrificimonas halotolerans</name>
    <dbReference type="NCBI Taxonomy" id="3098930"/>
    <lineage>
        <taxon>Bacteria</taxon>
        <taxon>Pseudomonadati</taxon>
        <taxon>Pseudomonadota</taxon>
        <taxon>Gammaproteobacteria</taxon>
        <taxon>Pseudomonadales</taxon>
        <taxon>Pseudomonadaceae</taxon>
        <taxon>Denitrificimonas</taxon>
    </lineage>
</organism>
<keyword evidence="3" id="KW-1185">Reference proteome</keyword>
<gene>
    <name evidence="2" type="ORF">TOI97_05935</name>
</gene>
<dbReference type="Proteomes" id="UP001294570">
    <property type="component" value="Unassembled WGS sequence"/>
</dbReference>
<dbReference type="Gene3D" id="1.10.150.280">
    <property type="entry name" value="AF1531-like domain"/>
    <property type="match status" value="1"/>
</dbReference>
<name>A0ABU5GQ39_9GAMM</name>
<feature type="chain" id="PRO_5045608265" evidence="1">
    <location>
        <begin position="24"/>
        <end position="105"/>
    </location>
</feature>
<dbReference type="Pfam" id="PF12836">
    <property type="entry name" value="HHH_3"/>
    <property type="match status" value="1"/>
</dbReference>
<keyword evidence="2" id="KW-0238">DNA-binding</keyword>
<protein>
    <submittedName>
        <fullName evidence="2">ComEA family DNA-binding protein</fullName>
    </submittedName>
</protein>
<evidence type="ECO:0000313" key="3">
    <source>
        <dbReference type="Proteomes" id="UP001294570"/>
    </source>
</evidence>
<evidence type="ECO:0000313" key="2">
    <source>
        <dbReference type="EMBL" id="MDY7219108.1"/>
    </source>
</evidence>
<comment type="caution">
    <text evidence="2">The sequence shown here is derived from an EMBL/GenBank/DDBJ whole genome shotgun (WGS) entry which is preliminary data.</text>
</comment>
<feature type="signal peptide" evidence="1">
    <location>
        <begin position="1"/>
        <end position="23"/>
    </location>
</feature>
<sequence>MKKTIINPLLVLALSAGSLFAVAQEPTNTIAPTAIAAVTATTININTADAETLARELSGVGMAKAQAIVEYRDMHGPFASVDELIEVKGIGVAILERNMSKLSIE</sequence>
<dbReference type="InterPro" id="IPR004509">
    <property type="entry name" value="Competence_ComEA_HhH"/>
</dbReference>
<reference evidence="2 3" key="1">
    <citation type="submission" date="2023-12" db="EMBL/GenBank/DDBJ databases">
        <title>Denitrificimonas halotolerans sp. nov.,a novel species isolated from landfill leachate.</title>
        <authorList>
            <person name="Wang S."/>
        </authorList>
    </citation>
    <scope>NUCLEOTIDE SEQUENCE [LARGE SCALE GENOMIC DNA]</scope>
    <source>
        <strain evidence="2 3">JX-1</strain>
    </source>
</reference>
<dbReference type="SUPFAM" id="SSF47781">
    <property type="entry name" value="RuvA domain 2-like"/>
    <property type="match status" value="1"/>
</dbReference>
<keyword evidence="1" id="KW-0732">Signal</keyword>
<proteinExistence type="predicted"/>
<dbReference type="GO" id="GO:0003677">
    <property type="term" value="F:DNA binding"/>
    <property type="evidence" value="ECO:0007669"/>
    <property type="project" value="UniProtKB-KW"/>
</dbReference>
<dbReference type="EMBL" id="JAXIVU010000005">
    <property type="protein sequence ID" value="MDY7219108.1"/>
    <property type="molecule type" value="Genomic_DNA"/>
</dbReference>
<dbReference type="NCBIfam" id="TIGR00426">
    <property type="entry name" value="competence protein ComEA helix-hairpin-helix repeat region"/>
    <property type="match status" value="1"/>
</dbReference>
<dbReference type="InterPro" id="IPR051675">
    <property type="entry name" value="Endo/Exo/Phosphatase_dom_1"/>
</dbReference>
<dbReference type="PANTHER" id="PTHR21180:SF32">
    <property type="entry name" value="ENDONUCLEASE_EXONUCLEASE_PHOSPHATASE FAMILY DOMAIN-CONTAINING PROTEIN 1"/>
    <property type="match status" value="1"/>
</dbReference>